<accession>A0ACB9K612</accession>
<comment type="caution">
    <text evidence="1">The sequence shown here is derived from an EMBL/GenBank/DDBJ whole genome shotgun (WGS) entry which is preliminary data.</text>
</comment>
<evidence type="ECO:0000313" key="1">
    <source>
        <dbReference type="EMBL" id="KAI3827714.1"/>
    </source>
</evidence>
<name>A0ACB9K612_9ASTR</name>
<sequence length="411" mass="48420">MTAGVDAVGRDSEDNVVVDHDQQQLEDSEANAGWKNDEEKDLGELVESDAVTISLEHGEIGEINVSKDTVEKQASVEAVEVNKETSKKKQDSKETEKVDLQQGLSVRQEADGNTLHQNKSEYVYDGPPFSIVLTQLESQYCADETRENEETIEGNREKIFQKMEEKRRNPIREIGQPISSKSTYKIRGVDITEAITKEEELVWEYLFEDDGMMYKLYGKKKRKLGDEEKIETVFRNNFNLEVEKFRFKTLKYDTKVFNKVIDAWVDVLNYEEKYRSPTSPYRLFCDTDLIFNRMLKDPETDWTKRMERFILNMNRAVYWNPALMDLRGIDMVFMPMLEHDHYYLIVFELKHIAISVMHTPWFVYMIMRITLRRTRDIKCVQKEIFVKYFEHVKHPKTNELNATKIKKVKIP</sequence>
<reference evidence="2" key="1">
    <citation type="journal article" date="2022" name="Mol. Ecol. Resour.">
        <title>The genomes of chicory, endive, great burdock and yacon provide insights into Asteraceae palaeo-polyploidization history and plant inulin production.</title>
        <authorList>
            <person name="Fan W."/>
            <person name="Wang S."/>
            <person name="Wang H."/>
            <person name="Wang A."/>
            <person name="Jiang F."/>
            <person name="Liu H."/>
            <person name="Zhao H."/>
            <person name="Xu D."/>
            <person name="Zhang Y."/>
        </authorList>
    </citation>
    <scope>NUCLEOTIDE SEQUENCE [LARGE SCALE GENOMIC DNA]</scope>
    <source>
        <strain evidence="2">cv. Yunnan</strain>
    </source>
</reference>
<evidence type="ECO:0000313" key="2">
    <source>
        <dbReference type="Proteomes" id="UP001056120"/>
    </source>
</evidence>
<dbReference type="Proteomes" id="UP001056120">
    <property type="component" value="Linkage Group LG01"/>
</dbReference>
<reference evidence="1 2" key="2">
    <citation type="journal article" date="2022" name="Mol. Ecol. Resour.">
        <title>The genomes of chicory, endive, great burdock and yacon provide insights into Asteraceae paleo-polyploidization history and plant inulin production.</title>
        <authorList>
            <person name="Fan W."/>
            <person name="Wang S."/>
            <person name="Wang H."/>
            <person name="Wang A."/>
            <person name="Jiang F."/>
            <person name="Liu H."/>
            <person name="Zhao H."/>
            <person name="Xu D."/>
            <person name="Zhang Y."/>
        </authorList>
    </citation>
    <scope>NUCLEOTIDE SEQUENCE [LARGE SCALE GENOMIC DNA]</scope>
    <source>
        <strain evidence="2">cv. Yunnan</strain>
        <tissue evidence="1">Leaves</tissue>
    </source>
</reference>
<keyword evidence="2" id="KW-1185">Reference proteome</keyword>
<dbReference type="EMBL" id="CM042018">
    <property type="protein sequence ID" value="KAI3827714.1"/>
    <property type="molecule type" value="Genomic_DNA"/>
</dbReference>
<protein>
    <submittedName>
        <fullName evidence="1">Uncharacterized protein</fullName>
    </submittedName>
</protein>
<organism evidence="1 2">
    <name type="scientific">Smallanthus sonchifolius</name>
    <dbReference type="NCBI Taxonomy" id="185202"/>
    <lineage>
        <taxon>Eukaryota</taxon>
        <taxon>Viridiplantae</taxon>
        <taxon>Streptophyta</taxon>
        <taxon>Embryophyta</taxon>
        <taxon>Tracheophyta</taxon>
        <taxon>Spermatophyta</taxon>
        <taxon>Magnoliopsida</taxon>
        <taxon>eudicotyledons</taxon>
        <taxon>Gunneridae</taxon>
        <taxon>Pentapetalae</taxon>
        <taxon>asterids</taxon>
        <taxon>campanulids</taxon>
        <taxon>Asterales</taxon>
        <taxon>Asteraceae</taxon>
        <taxon>Asteroideae</taxon>
        <taxon>Heliantheae alliance</taxon>
        <taxon>Millerieae</taxon>
        <taxon>Smallanthus</taxon>
    </lineage>
</organism>
<gene>
    <name evidence="1" type="ORF">L1987_01797</name>
</gene>
<proteinExistence type="predicted"/>